<proteinExistence type="predicted"/>
<dbReference type="GeneID" id="70177513"/>
<evidence type="ECO:0000313" key="2">
    <source>
        <dbReference type="EMBL" id="KAH7030923.1"/>
    </source>
</evidence>
<comment type="caution">
    <text evidence="2">The sequence shown here is derived from an EMBL/GenBank/DDBJ whole genome shotgun (WGS) entry which is preliminary data.</text>
</comment>
<organism evidence="2 3">
    <name type="scientific">Microdochium trichocladiopsis</name>
    <dbReference type="NCBI Taxonomy" id="1682393"/>
    <lineage>
        <taxon>Eukaryota</taxon>
        <taxon>Fungi</taxon>
        <taxon>Dikarya</taxon>
        <taxon>Ascomycota</taxon>
        <taxon>Pezizomycotina</taxon>
        <taxon>Sordariomycetes</taxon>
        <taxon>Xylariomycetidae</taxon>
        <taxon>Xylariales</taxon>
        <taxon>Microdochiaceae</taxon>
        <taxon>Microdochium</taxon>
    </lineage>
</organism>
<accession>A0A9P8Y730</accession>
<keyword evidence="3" id="KW-1185">Reference proteome</keyword>
<gene>
    <name evidence="2" type="ORF">B0I36DRAFT_116078</name>
</gene>
<evidence type="ECO:0000313" key="3">
    <source>
        <dbReference type="Proteomes" id="UP000756346"/>
    </source>
</evidence>
<evidence type="ECO:0000256" key="1">
    <source>
        <dbReference type="SAM" id="MobiDB-lite"/>
    </source>
</evidence>
<sequence length="217" mass="23432">MAALHMPALPKVVCAAGPCCASRCSLRCSSCVRDKSGQKRMQSKFSVNAAAAAQDPPSWLGTRAPPAASLLQFHHAGTGGVRRLLMPVQTPSTHPHDDIARHLATLFRHSRRSKLEASRRPLAHSTQASSAQARPASPLIEWLSLSLAPAAKEPESIPGPGPRRLDLLPRWPERVEPRLIASIIYGHASFNLCYFRHVSSGLSLQTPLWPALASAPD</sequence>
<dbReference type="Proteomes" id="UP000756346">
    <property type="component" value="Unassembled WGS sequence"/>
</dbReference>
<reference evidence="2" key="1">
    <citation type="journal article" date="2021" name="Nat. Commun.">
        <title>Genetic determinants of endophytism in the Arabidopsis root mycobiome.</title>
        <authorList>
            <person name="Mesny F."/>
            <person name="Miyauchi S."/>
            <person name="Thiergart T."/>
            <person name="Pickel B."/>
            <person name="Atanasova L."/>
            <person name="Karlsson M."/>
            <person name="Huettel B."/>
            <person name="Barry K.W."/>
            <person name="Haridas S."/>
            <person name="Chen C."/>
            <person name="Bauer D."/>
            <person name="Andreopoulos W."/>
            <person name="Pangilinan J."/>
            <person name="LaButti K."/>
            <person name="Riley R."/>
            <person name="Lipzen A."/>
            <person name="Clum A."/>
            <person name="Drula E."/>
            <person name="Henrissat B."/>
            <person name="Kohler A."/>
            <person name="Grigoriev I.V."/>
            <person name="Martin F.M."/>
            <person name="Hacquard S."/>
        </authorList>
    </citation>
    <scope>NUCLEOTIDE SEQUENCE</scope>
    <source>
        <strain evidence="2">MPI-CAGE-CH-0230</strain>
    </source>
</reference>
<feature type="compositionally biased region" description="Low complexity" evidence="1">
    <location>
        <begin position="125"/>
        <end position="134"/>
    </location>
</feature>
<dbReference type="EMBL" id="JAGTJQ010000005">
    <property type="protein sequence ID" value="KAH7030923.1"/>
    <property type="molecule type" value="Genomic_DNA"/>
</dbReference>
<dbReference type="AlphaFoldDB" id="A0A9P8Y730"/>
<feature type="region of interest" description="Disordered" evidence="1">
    <location>
        <begin position="114"/>
        <end position="134"/>
    </location>
</feature>
<protein>
    <submittedName>
        <fullName evidence="2">Uncharacterized protein</fullName>
    </submittedName>
</protein>
<name>A0A9P8Y730_9PEZI</name>
<dbReference type="RefSeq" id="XP_046012603.1">
    <property type="nucleotide sequence ID" value="XM_046147967.1"/>
</dbReference>